<dbReference type="Gene3D" id="3.90.1200.10">
    <property type="match status" value="1"/>
</dbReference>
<reference evidence="3 4" key="1">
    <citation type="submission" date="2019-12" db="EMBL/GenBank/DDBJ databases">
        <title>A genome sequence resource for the geographically widespread anthracnose pathogen Colletotrichum asianum.</title>
        <authorList>
            <person name="Meng Y."/>
        </authorList>
    </citation>
    <scope>NUCLEOTIDE SEQUENCE [LARGE SCALE GENOMIC DNA]</scope>
    <source>
        <strain evidence="3 4">ICMP 18580</strain>
    </source>
</reference>
<dbReference type="PANTHER" id="PTHR12149">
    <property type="entry name" value="FRUCTOSAMINE 3 KINASE-RELATED PROTEIN"/>
    <property type="match status" value="1"/>
</dbReference>
<proteinExistence type="predicted"/>
<gene>
    <name evidence="3" type="ORF">GQ607_016011</name>
</gene>
<dbReference type="GO" id="GO:0102193">
    <property type="term" value="F:protein-ribulosamine 3-kinase activity"/>
    <property type="evidence" value="ECO:0007669"/>
    <property type="project" value="UniProtKB-EC"/>
</dbReference>
<dbReference type="InterPro" id="IPR016477">
    <property type="entry name" value="Fructo-/Ketosamine-3-kinase"/>
</dbReference>
<keyword evidence="4" id="KW-1185">Reference proteome</keyword>
<evidence type="ECO:0000256" key="1">
    <source>
        <dbReference type="ARBA" id="ARBA00011961"/>
    </source>
</evidence>
<evidence type="ECO:0000313" key="3">
    <source>
        <dbReference type="EMBL" id="KAF0316745.1"/>
    </source>
</evidence>
<dbReference type="OrthoDB" id="5772781at2759"/>
<name>A0A8H3VZG3_9PEZI</name>
<comment type="catalytic activity">
    <reaction evidence="2">
        <text>N(6)-D-ribulosyl-L-lysyl-[protein] + ATP = N(6)-(3-O-phospho-D-ribulosyl)-L-lysyl-[protein] + ADP + H(+)</text>
        <dbReference type="Rhea" id="RHEA:48432"/>
        <dbReference type="Rhea" id="RHEA-COMP:12103"/>
        <dbReference type="Rhea" id="RHEA-COMP:12104"/>
        <dbReference type="ChEBI" id="CHEBI:15378"/>
        <dbReference type="ChEBI" id="CHEBI:30616"/>
        <dbReference type="ChEBI" id="CHEBI:90418"/>
        <dbReference type="ChEBI" id="CHEBI:90420"/>
        <dbReference type="ChEBI" id="CHEBI:456216"/>
        <dbReference type="EC" id="2.7.1.172"/>
    </reaction>
    <physiologicalReaction direction="left-to-right" evidence="2">
        <dbReference type="Rhea" id="RHEA:48433"/>
    </physiologicalReaction>
</comment>
<accession>A0A8H3VZG3</accession>
<dbReference type="SUPFAM" id="SSF56112">
    <property type="entry name" value="Protein kinase-like (PK-like)"/>
    <property type="match status" value="1"/>
</dbReference>
<organism evidence="3 4">
    <name type="scientific">Colletotrichum asianum</name>
    <dbReference type="NCBI Taxonomy" id="702518"/>
    <lineage>
        <taxon>Eukaryota</taxon>
        <taxon>Fungi</taxon>
        <taxon>Dikarya</taxon>
        <taxon>Ascomycota</taxon>
        <taxon>Pezizomycotina</taxon>
        <taxon>Sordariomycetes</taxon>
        <taxon>Hypocreomycetidae</taxon>
        <taxon>Glomerellales</taxon>
        <taxon>Glomerellaceae</taxon>
        <taxon>Colletotrichum</taxon>
        <taxon>Colletotrichum gloeosporioides species complex</taxon>
    </lineage>
</organism>
<dbReference type="AlphaFoldDB" id="A0A8H3VZG3"/>
<sequence length="332" mass="37663">MALPPNEAPEEGIDSIDPKVLAALPDVEELVNVRYHGESAWAKTFCITVRHTDGADERYFMKVSVGDHGRDALKGEFASTSAIFSFTPDFCPKPIAWGTFETDTNSHFYICKFYDFTEGLPSPDSFCKNVARLHSSPSPNGKFGFDCVTYNGDMPQDNTWHDSWEEFFANGLRHVLKVREERAGPSPELEALLPQLFEKIIPRLLRPLESDGRKVKPSLVHGDLWCGNTSIHDESTEEGLIYDPASFWAHNEYELGNWRPARNKFTRRYFQAYHSHIPRSEPVGDYDDRNALYALRFNLHTTALFPDKPEFLEGAIQGIKELNEKFPNGLGA</sequence>
<evidence type="ECO:0000256" key="2">
    <source>
        <dbReference type="ARBA" id="ARBA00048655"/>
    </source>
</evidence>
<dbReference type="Proteomes" id="UP000434172">
    <property type="component" value="Unassembled WGS sequence"/>
</dbReference>
<dbReference type="Pfam" id="PF03881">
    <property type="entry name" value="Fructosamin_kin"/>
    <property type="match status" value="1"/>
</dbReference>
<dbReference type="InterPro" id="IPR011009">
    <property type="entry name" value="Kinase-like_dom_sf"/>
</dbReference>
<comment type="caution">
    <text evidence="3">The sequence shown here is derived from an EMBL/GenBank/DDBJ whole genome shotgun (WGS) entry which is preliminary data.</text>
</comment>
<evidence type="ECO:0000313" key="4">
    <source>
        <dbReference type="Proteomes" id="UP000434172"/>
    </source>
</evidence>
<dbReference type="EC" id="2.7.1.172" evidence="1"/>
<dbReference type="EMBL" id="WOWK01000149">
    <property type="protein sequence ID" value="KAF0316745.1"/>
    <property type="molecule type" value="Genomic_DNA"/>
</dbReference>
<dbReference type="PANTHER" id="PTHR12149:SF8">
    <property type="entry name" value="PROTEIN-RIBULOSAMINE 3-KINASE"/>
    <property type="match status" value="1"/>
</dbReference>
<protein>
    <recommendedName>
        <fullName evidence="1">protein-ribulosamine 3-kinase</fullName>
        <ecNumber evidence="1">2.7.1.172</ecNumber>
    </recommendedName>
</protein>